<evidence type="ECO:0000313" key="1">
    <source>
        <dbReference type="EMBL" id="RIA75603.1"/>
    </source>
</evidence>
<dbReference type="RefSeq" id="WP_119016470.1">
    <property type="nucleotide sequence ID" value="NZ_QXEV01000015.1"/>
</dbReference>
<sequence>MTLDFFLKNYDFNEYEVKKIYIKNNKLYFDILMPIHLDLIANGYRPELDMIQEKTFVFACLEKNQVFPKNTKIEFSENSIFLNEKEIRITLSLVDILEQN</sequence>
<protein>
    <submittedName>
        <fullName evidence="1">Uncharacterized protein</fullName>
    </submittedName>
</protein>
<dbReference type="InParanoid" id="A0A397RNA4"/>
<proteinExistence type="predicted"/>
<dbReference type="AlphaFoldDB" id="A0A397RNA4"/>
<dbReference type="EMBL" id="QXEV01000015">
    <property type="protein sequence ID" value="RIA75603.1"/>
    <property type="molecule type" value="Genomic_DNA"/>
</dbReference>
<keyword evidence="2" id="KW-1185">Reference proteome</keyword>
<accession>A0A397RNA4</accession>
<dbReference type="Proteomes" id="UP000266506">
    <property type="component" value="Unassembled WGS sequence"/>
</dbReference>
<evidence type="ECO:0000313" key="2">
    <source>
        <dbReference type="Proteomes" id="UP000266506"/>
    </source>
</evidence>
<name>A0A397RNA4_9MOLU</name>
<organism evidence="1 2">
    <name type="scientific">Anaeroplasma bactoclasticum</name>
    <dbReference type="NCBI Taxonomy" id="2088"/>
    <lineage>
        <taxon>Bacteria</taxon>
        <taxon>Bacillati</taxon>
        <taxon>Mycoplasmatota</taxon>
        <taxon>Mollicutes</taxon>
        <taxon>Anaeroplasmatales</taxon>
        <taxon>Anaeroplasmataceae</taxon>
        <taxon>Anaeroplasma</taxon>
    </lineage>
</organism>
<reference evidence="1 2" key="1">
    <citation type="submission" date="2018-08" db="EMBL/GenBank/DDBJ databases">
        <title>Genomic Encyclopedia of Archaeal and Bacterial Type Strains, Phase II (KMG-II): from individual species to whole genera.</title>
        <authorList>
            <person name="Goeker M."/>
        </authorList>
    </citation>
    <scope>NUCLEOTIDE SEQUENCE [LARGE SCALE GENOMIC DNA]</scope>
    <source>
        <strain evidence="1 2">ATCC 27112</strain>
    </source>
</reference>
<gene>
    <name evidence="1" type="ORF">EI71_01341</name>
</gene>
<comment type="caution">
    <text evidence="1">The sequence shown here is derived from an EMBL/GenBank/DDBJ whole genome shotgun (WGS) entry which is preliminary data.</text>
</comment>